<feature type="domain" description="Aromatic amino acid beta-eliminating lyase/threonine aldolase" evidence="4">
    <location>
        <begin position="39"/>
        <end position="276"/>
    </location>
</feature>
<dbReference type="PANTHER" id="PTHR48097">
    <property type="entry name" value="L-THREONINE ALDOLASE-RELATED"/>
    <property type="match status" value="1"/>
</dbReference>
<protein>
    <submittedName>
        <fullName evidence="5">Beta-eliminating lyase-related protein</fullName>
    </submittedName>
</protein>
<sequence length="368" mass="42852">MYPIQNNCNTYISGHKRITLFEEISLIQEFAKKNDVLLDYYGSSDFINEFQNEVANLLGFEETLFFPTGTMAQQILLKVNAEKSKNKNFGIHEKSHIYAFEDNAYKHLHGLKAILVGEPIKPYLVEDVKNLSENISTLVIDIPYRELGGIPIPWEELEKIKNYCNQNSILLHADGARLWECASYYKKSYKEICKGFDSIYVSLYKGVGGMAGCFLCGNLDTIKEAKKWKKRHGGKLFQETILIASSAYQFKKRLQEMSFYYKKTQEIYNKCSHFKELTFYPEKPLINLFHIHMKLTVEEGILMRECFKSKKGIWLFNNIFPSLHKDNKSYFEIYVGDILLDKSINEVTIIFELIAKYIESLESKLKTR</sequence>
<dbReference type="Gene3D" id="3.90.1150.10">
    <property type="entry name" value="Aspartate Aminotransferase, domain 1"/>
    <property type="match status" value="1"/>
</dbReference>
<dbReference type="SUPFAM" id="SSF53383">
    <property type="entry name" value="PLP-dependent transferases"/>
    <property type="match status" value="1"/>
</dbReference>
<comment type="cofactor">
    <cofactor evidence="1">
        <name>pyridoxal 5'-phosphate</name>
        <dbReference type="ChEBI" id="CHEBI:597326"/>
    </cofactor>
</comment>
<dbReference type="PANTHER" id="PTHR48097:SF9">
    <property type="entry name" value="L-THREONINE ALDOLASE"/>
    <property type="match status" value="1"/>
</dbReference>
<evidence type="ECO:0000256" key="3">
    <source>
        <dbReference type="ARBA" id="ARBA00022898"/>
    </source>
</evidence>
<name>A0ABP6XKI1_9FLAO</name>
<accession>A0ABP6XKI1</accession>
<keyword evidence="5" id="KW-0456">Lyase</keyword>
<dbReference type="EMBL" id="BAABCY010000045">
    <property type="protein sequence ID" value="GAA3568557.1"/>
    <property type="molecule type" value="Genomic_DNA"/>
</dbReference>
<organism evidence="5 6">
    <name type="scientific">Snuella lapsa</name>
    <dbReference type="NCBI Taxonomy" id="870481"/>
    <lineage>
        <taxon>Bacteria</taxon>
        <taxon>Pseudomonadati</taxon>
        <taxon>Bacteroidota</taxon>
        <taxon>Flavobacteriia</taxon>
        <taxon>Flavobacteriales</taxon>
        <taxon>Flavobacteriaceae</taxon>
        <taxon>Snuella</taxon>
    </lineage>
</organism>
<evidence type="ECO:0000256" key="1">
    <source>
        <dbReference type="ARBA" id="ARBA00001933"/>
    </source>
</evidence>
<evidence type="ECO:0000256" key="2">
    <source>
        <dbReference type="ARBA" id="ARBA00006966"/>
    </source>
</evidence>
<comment type="caution">
    <text evidence="5">The sequence shown here is derived from an EMBL/GenBank/DDBJ whole genome shotgun (WGS) entry which is preliminary data.</text>
</comment>
<dbReference type="InterPro" id="IPR015422">
    <property type="entry name" value="PyrdxlP-dep_Trfase_small"/>
</dbReference>
<comment type="similarity">
    <text evidence="2">Belongs to the threonine aldolase family.</text>
</comment>
<dbReference type="InterPro" id="IPR015421">
    <property type="entry name" value="PyrdxlP-dep_Trfase_major"/>
</dbReference>
<dbReference type="Proteomes" id="UP001500954">
    <property type="component" value="Unassembled WGS sequence"/>
</dbReference>
<evidence type="ECO:0000313" key="6">
    <source>
        <dbReference type="Proteomes" id="UP001500954"/>
    </source>
</evidence>
<dbReference type="RefSeq" id="WP_345005631.1">
    <property type="nucleotide sequence ID" value="NZ_BAABCY010000045.1"/>
</dbReference>
<proteinExistence type="inferred from homology"/>
<reference evidence="6" key="1">
    <citation type="journal article" date="2019" name="Int. J. Syst. Evol. Microbiol.">
        <title>The Global Catalogue of Microorganisms (GCM) 10K type strain sequencing project: providing services to taxonomists for standard genome sequencing and annotation.</title>
        <authorList>
            <consortium name="The Broad Institute Genomics Platform"/>
            <consortium name="The Broad Institute Genome Sequencing Center for Infectious Disease"/>
            <person name="Wu L."/>
            <person name="Ma J."/>
        </authorList>
    </citation>
    <scope>NUCLEOTIDE SEQUENCE [LARGE SCALE GENOMIC DNA]</scope>
    <source>
        <strain evidence="6">JCM 17111</strain>
    </source>
</reference>
<dbReference type="InterPro" id="IPR015424">
    <property type="entry name" value="PyrdxlP-dep_Trfase"/>
</dbReference>
<keyword evidence="3" id="KW-0663">Pyridoxal phosphate</keyword>
<keyword evidence="6" id="KW-1185">Reference proteome</keyword>
<dbReference type="Gene3D" id="3.40.640.10">
    <property type="entry name" value="Type I PLP-dependent aspartate aminotransferase-like (Major domain)"/>
    <property type="match status" value="1"/>
</dbReference>
<evidence type="ECO:0000259" key="4">
    <source>
        <dbReference type="Pfam" id="PF01212"/>
    </source>
</evidence>
<dbReference type="InterPro" id="IPR001597">
    <property type="entry name" value="ArAA_b-elim_lyase/Thr_aldolase"/>
</dbReference>
<dbReference type="Pfam" id="PF01212">
    <property type="entry name" value="Beta_elim_lyase"/>
    <property type="match status" value="1"/>
</dbReference>
<evidence type="ECO:0000313" key="5">
    <source>
        <dbReference type="EMBL" id="GAA3568557.1"/>
    </source>
</evidence>
<dbReference type="GO" id="GO:0016829">
    <property type="term" value="F:lyase activity"/>
    <property type="evidence" value="ECO:0007669"/>
    <property type="project" value="UniProtKB-KW"/>
</dbReference>
<gene>
    <name evidence="5" type="ORF">GCM10022395_18060</name>
</gene>